<dbReference type="Proteomes" id="UP001175271">
    <property type="component" value="Unassembled WGS sequence"/>
</dbReference>
<gene>
    <name evidence="10" type="ORF">QR680_016285</name>
</gene>
<dbReference type="EMBL" id="JAUCMV010000004">
    <property type="protein sequence ID" value="KAK0402351.1"/>
    <property type="molecule type" value="Genomic_DNA"/>
</dbReference>
<feature type="transmembrane region" description="Helical" evidence="9">
    <location>
        <begin position="273"/>
        <end position="290"/>
    </location>
</feature>
<evidence type="ECO:0000256" key="2">
    <source>
        <dbReference type="ARBA" id="ARBA00004687"/>
    </source>
</evidence>
<evidence type="ECO:0000256" key="5">
    <source>
        <dbReference type="ARBA" id="ARBA00022692"/>
    </source>
</evidence>
<evidence type="ECO:0000256" key="6">
    <source>
        <dbReference type="ARBA" id="ARBA00022989"/>
    </source>
</evidence>
<keyword evidence="7 9" id="KW-0472">Membrane</keyword>
<comment type="similarity">
    <text evidence="3">Belongs to the PIGC family.</text>
</comment>
<proteinExistence type="inferred from homology"/>
<comment type="caution">
    <text evidence="10">The sequence shown here is derived from an EMBL/GenBank/DDBJ whole genome shotgun (WGS) entry which is preliminary data.</text>
</comment>
<keyword evidence="6 9" id="KW-1133">Transmembrane helix</keyword>
<keyword evidence="11" id="KW-1185">Reference proteome</keyword>
<evidence type="ECO:0000313" key="10">
    <source>
        <dbReference type="EMBL" id="KAK0402351.1"/>
    </source>
</evidence>
<dbReference type="GO" id="GO:0000506">
    <property type="term" value="C:glycosylphosphatidylinositol-N-acetylglucosaminyltransferase (GPI-GnT) complex"/>
    <property type="evidence" value="ECO:0007669"/>
    <property type="project" value="TreeGrafter"/>
</dbReference>
<evidence type="ECO:0000256" key="3">
    <source>
        <dbReference type="ARBA" id="ARBA00008321"/>
    </source>
</evidence>
<dbReference type="PANTHER" id="PTHR12982">
    <property type="entry name" value="PHOSPHATIDYLINOSITOL GLYCAN, CLASS C"/>
    <property type="match status" value="1"/>
</dbReference>
<organism evidence="10 11">
    <name type="scientific">Steinernema hermaphroditum</name>
    <dbReference type="NCBI Taxonomy" id="289476"/>
    <lineage>
        <taxon>Eukaryota</taxon>
        <taxon>Metazoa</taxon>
        <taxon>Ecdysozoa</taxon>
        <taxon>Nematoda</taxon>
        <taxon>Chromadorea</taxon>
        <taxon>Rhabditida</taxon>
        <taxon>Tylenchina</taxon>
        <taxon>Panagrolaimomorpha</taxon>
        <taxon>Strongyloidoidea</taxon>
        <taxon>Steinernematidae</taxon>
        <taxon>Steinernema</taxon>
    </lineage>
</organism>
<reference evidence="10" key="1">
    <citation type="submission" date="2023-06" db="EMBL/GenBank/DDBJ databases">
        <title>Genomic analysis of the entomopathogenic nematode Steinernema hermaphroditum.</title>
        <authorList>
            <person name="Schwarz E.M."/>
            <person name="Heppert J.K."/>
            <person name="Baniya A."/>
            <person name="Schwartz H.T."/>
            <person name="Tan C.-H."/>
            <person name="Antoshechkin I."/>
            <person name="Sternberg P.W."/>
            <person name="Goodrich-Blair H."/>
            <person name="Dillman A.R."/>
        </authorList>
    </citation>
    <scope>NUCLEOTIDE SEQUENCE</scope>
    <source>
        <strain evidence="10">PS9179</strain>
        <tissue evidence="10">Whole animal</tissue>
    </source>
</reference>
<feature type="transmembrane region" description="Helical" evidence="9">
    <location>
        <begin position="166"/>
        <end position="182"/>
    </location>
</feature>
<comment type="subcellular location">
    <subcellularLocation>
        <location evidence="1">Membrane</location>
        <topology evidence="1">Multi-pass membrane protein</topology>
    </subcellularLocation>
</comment>
<feature type="transmembrane region" description="Helical" evidence="9">
    <location>
        <begin position="130"/>
        <end position="154"/>
    </location>
</feature>
<evidence type="ECO:0000256" key="4">
    <source>
        <dbReference type="ARBA" id="ARBA00022502"/>
    </source>
</evidence>
<evidence type="ECO:0000256" key="9">
    <source>
        <dbReference type="SAM" id="Phobius"/>
    </source>
</evidence>
<accession>A0AA39HAQ0</accession>
<dbReference type="PANTHER" id="PTHR12982:SF0">
    <property type="entry name" value="PHOSPHATIDYLINOSITOL N-ACETYLGLUCOSAMINYLTRANSFERASE SUBUNIT C"/>
    <property type="match status" value="1"/>
</dbReference>
<name>A0AA39HAQ0_9BILA</name>
<feature type="transmembrane region" description="Helical" evidence="9">
    <location>
        <begin position="223"/>
        <end position="242"/>
    </location>
</feature>
<feature type="transmembrane region" description="Helical" evidence="9">
    <location>
        <begin position="302"/>
        <end position="321"/>
    </location>
</feature>
<evidence type="ECO:0008006" key="12">
    <source>
        <dbReference type="Google" id="ProtNLM"/>
    </source>
</evidence>
<comment type="pathway">
    <text evidence="2">Glycolipid biosynthesis; glycosylphosphatidylinositol-anchor biosynthesis.</text>
</comment>
<dbReference type="GO" id="GO:0006506">
    <property type="term" value="P:GPI anchor biosynthetic process"/>
    <property type="evidence" value="ECO:0007669"/>
    <property type="project" value="UniProtKB-KW"/>
</dbReference>
<protein>
    <recommendedName>
        <fullName evidence="12">Phosphatidylinositol N-acetylglucosaminyltransferase subunit C</fullName>
    </recommendedName>
</protein>
<feature type="transmembrane region" description="Helical" evidence="9">
    <location>
        <begin position="327"/>
        <end position="346"/>
    </location>
</feature>
<evidence type="ECO:0000313" key="11">
    <source>
        <dbReference type="Proteomes" id="UP001175271"/>
    </source>
</evidence>
<keyword evidence="4" id="KW-0337">GPI-anchor biosynthesis</keyword>
<keyword evidence="5 9" id="KW-0812">Transmembrane</keyword>
<dbReference type="Pfam" id="PF06432">
    <property type="entry name" value="GPI2"/>
    <property type="match status" value="1"/>
</dbReference>
<dbReference type="InterPro" id="IPR009450">
    <property type="entry name" value="Plno_GlcNAc_GPI2"/>
</dbReference>
<evidence type="ECO:0000256" key="1">
    <source>
        <dbReference type="ARBA" id="ARBA00004141"/>
    </source>
</evidence>
<dbReference type="AlphaFoldDB" id="A0AA39HAQ0"/>
<feature type="transmembrane region" description="Helical" evidence="9">
    <location>
        <begin position="194"/>
        <end position="211"/>
    </location>
</feature>
<sequence length="374" mass="41936">MTSRSLRTPGFLVNSPAVYVRQSVQLDENVAPKNAEGRCFAEILEPDFPWLRKALLLEGDPPKLRKKASMTSASVVTQRRRNPKPSVDGGKEPKWRKILYTRQPYPDNYSGGDEFLKELKTNVNLVRYSFLEAFCGAAVLVSQINVIALYVLAFEFVSSGFLTPKTLVVTIAGLCIFSYASFIKFGEGFNWEQAYTVLTFLFFGYGFTPVIRTLTDTISTDTIYAMTFLLFLFSLVIHDYGIDAPIVNRHFSTNLSLMASVCLISRVDSNDTAFLLLTLSMLLFSFWPLVRNHLNATVSSAFSAYSLLLTAPITFAALARISPPLVIVHVILHVVVLVICPQLLVYMQKFKSTIHGPWDEATPLTRSHRTFSNQ</sequence>
<evidence type="ECO:0000256" key="8">
    <source>
        <dbReference type="SAM" id="MobiDB-lite"/>
    </source>
</evidence>
<feature type="region of interest" description="Disordered" evidence="8">
    <location>
        <begin position="67"/>
        <end position="92"/>
    </location>
</feature>
<evidence type="ECO:0000256" key="7">
    <source>
        <dbReference type="ARBA" id="ARBA00023136"/>
    </source>
</evidence>